<dbReference type="OrthoDB" id="4155294at2759"/>
<dbReference type="STRING" id="1447875.A0A2B7WEV6"/>
<name>A0A2B7WEV6_9EURO</name>
<dbReference type="AlphaFoldDB" id="A0A2B7WEV6"/>
<proteinExistence type="predicted"/>
<organism evidence="1 2">
    <name type="scientific">Helicocarpus griseus UAMH5409</name>
    <dbReference type="NCBI Taxonomy" id="1447875"/>
    <lineage>
        <taxon>Eukaryota</taxon>
        <taxon>Fungi</taxon>
        <taxon>Dikarya</taxon>
        <taxon>Ascomycota</taxon>
        <taxon>Pezizomycotina</taxon>
        <taxon>Eurotiomycetes</taxon>
        <taxon>Eurotiomycetidae</taxon>
        <taxon>Onygenales</taxon>
        <taxon>Ajellomycetaceae</taxon>
        <taxon>Helicocarpus</taxon>
    </lineage>
</organism>
<dbReference type="EMBL" id="PDNB01000436">
    <property type="protein sequence ID" value="PGG95041.1"/>
    <property type="molecule type" value="Genomic_DNA"/>
</dbReference>
<reference evidence="1 2" key="1">
    <citation type="submission" date="2017-10" db="EMBL/GenBank/DDBJ databases">
        <title>Comparative genomics in systemic dimorphic fungi from Ajellomycetaceae.</title>
        <authorList>
            <person name="Munoz J.F."/>
            <person name="Mcewen J.G."/>
            <person name="Clay O.K."/>
            <person name="Cuomo C.A."/>
        </authorList>
    </citation>
    <scope>NUCLEOTIDE SEQUENCE [LARGE SCALE GENOMIC DNA]</scope>
    <source>
        <strain evidence="1 2">UAMH5409</strain>
    </source>
</reference>
<comment type="caution">
    <text evidence="1">The sequence shown here is derived from an EMBL/GenBank/DDBJ whole genome shotgun (WGS) entry which is preliminary data.</text>
</comment>
<gene>
    <name evidence="1" type="ORF">AJ79_10304</name>
</gene>
<evidence type="ECO:0000313" key="2">
    <source>
        <dbReference type="Proteomes" id="UP000223968"/>
    </source>
</evidence>
<keyword evidence="2" id="KW-1185">Reference proteome</keyword>
<accession>A0A2B7WEV6</accession>
<protein>
    <submittedName>
        <fullName evidence="1">Uncharacterized protein</fullName>
    </submittedName>
</protein>
<dbReference type="Proteomes" id="UP000223968">
    <property type="component" value="Unassembled WGS sequence"/>
</dbReference>
<feature type="non-terminal residue" evidence="1">
    <location>
        <position position="68"/>
    </location>
</feature>
<sequence length="68" mass="7636">MELPHTDIALVKLLDTESFSNITFQNENFPEPVKLKRLKKVNDCRIGDPVVLDSPDTGCIDGILRHTS</sequence>
<evidence type="ECO:0000313" key="1">
    <source>
        <dbReference type="EMBL" id="PGG95041.1"/>
    </source>
</evidence>